<proteinExistence type="predicted"/>
<organism evidence="2 3">
    <name type="scientific">Austropuccinia psidii MF-1</name>
    <dbReference type="NCBI Taxonomy" id="1389203"/>
    <lineage>
        <taxon>Eukaryota</taxon>
        <taxon>Fungi</taxon>
        <taxon>Dikarya</taxon>
        <taxon>Basidiomycota</taxon>
        <taxon>Pucciniomycotina</taxon>
        <taxon>Pucciniomycetes</taxon>
        <taxon>Pucciniales</taxon>
        <taxon>Sphaerophragmiaceae</taxon>
        <taxon>Austropuccinia</taxon>
    </lineage>
</organism>
<evidence type="ECO:0000313" key="3">
    <source>
        <dbReference type="Proteomes" id="UP000765509"/>
    </source>
</evidence>
<name>A0A9Q3I888_9BASI</name>
<accession>A0A9Q3I888</accession>
<reference evidence="2" key="1">
    <citation type="submission" date="2021-03" db="EMBL/GenBank/DDBJ databases">
        <title>Draft genome sequence of rust myrtle Austropuccinia psidii MF-1, a brazilian biotype.</title>
        <authorList>
            <person name="Quecine M.C."/>
            <person name="Pachon D.M.R."/>
            <person name="Bonatelli M.L."/>
            <person name="Correr F.H."/>
            <person name="Franceschini L.M."/>
            <person name="Leite T.F."/>
            <person name="Margarido G.R.A."/>
            <person name="Almeida C.A."/>
            <person name="Ferrarezi J.A."/>
            <person name="Labate C.A."/>
        </authorList>
    </citation>
    <scope>NUCLEOTIDE SEQUENCE</scope>
    <source>
        <strain evidence="2">MF-1</strain>
    </source>
</reference>
<keyword evidence="3" id="KW-1185">Reference proteome</keyword>
<sequence>MNSYFHTKIFLGQEKTIKLLGQLSPVSCKDKVKEIKNWLKNQVLLSLDQKKALEMTPAFEKEGQVASISSKLAPEVSKDKPKGPQKKQRGPKNNPGKGKVKANWQRPYPQRYRMPKLEPSAVESVFNISRTLMEFTAKEQERMNRNFKHK</sequence>
<evidence type="ECO:0000313" key="2">
    <source>
        <dbReference type="EMBL" id="MBW0533681.1"/>
    </source>
</evidence>
<gene>
    <name evidence="2" type="ORF">O181_073396</name>
</gene>
<feature type="region of interest" description="Disordered" evidence="1">
    <location>
        <begin position="61"/>
        <end position="115"/>
    </location>
</feature>
<dbReference type="AlphaFoldDB" id="A0A9Q3I888"/>
<feature type="compositionally biased region" description="Low complexity" evidence="1">
    <location>
        <begin position="91"/>
        <end position="103"/>
    </location>
</feature>
<protein>
    <submittedName>
        <fullName evidence="2">Uncharacterized protein</fullName>
    </submittedName>
</protein>
<dbReference type="EMBL" id="AVOT02038753">
    <property type="protein sequence ID" value="MBW0533681.1"/>
    <property type="molecule type" value="Genomic_DNA"/>
</dbReference>
<comment type="caution">
    <text evidence="2">The sequence shown here is derived from an EMBL/GenBank/DDBJ whole genome shotgun (WGS) entry which is preliminary data.</text>
</comment>
<dbReference type="Proteomes" id="UP000765509">
    <property type="component" value="Unassembled WGS sequence"/>
</dbReference>
<evidence type="ECO:0000256" key="1">
    <source>
        <dbReference type="SAM" id="MobiDB-lite"/>
    </source>
</evidence>